<reference evidence="2" key="1">
    <citation type="submission" date="2020-05" db="UniProtKB">
        <authorList>
            <consortium name="EnsemblMetazoa"/>
        </authorList>
    </citation>
    <scope>IDENTIFICATION</scope>
    <source>
        <strain evidence="2">TTRI</strain>
    </source>
</reference>
<proteinExistence type="predicted"/>
<evidence type="ECO:0000313" key="3">
    <source>
        <dbReference type="Proteomes" id="UP000078200"/>
    </source>
</evidence>
<keyword evidence="1" id="KW-0812">Transmembrane</keyword>
<feature type="transmembrane region" description="Helical" evidence="1">
    <location>
        <begin position="105"/>
        <end position="127"/>
    </location>
</feature>
<sequence length="128" mass="13735">MLRQVSGWCSCCIGANGGGRDEDGEGDGDGDGAAAIIAALAYDSRLTQLLANYRSFCYLEFVNNSMKGSDPVDIFDYNWFLPSSSSSLQSGQQIIRACRCLSGSVVLLFVLPPPLWALALQLLVAFIC</sequence>
<organism evidence="2 3">
    <name type="scientific">Glossina austeni</name>
    <name type="common">Savannah tsetse fly</name>
    <dbReference type="NCBI Taxonomy" id="7395"/>
    <lineage>
        <taxon>Eukaryota</taxon>
        <taxon>Metazoa</taxon>
        <taxon>Ecdysozoa</taxon>
        <taxon>Arthropoda</taxon>
        <taxon>Hexapoda</taxon>
        <taxon>Insecta</taxon>
        <taxon>Pterygota</taxon>
        <taxon>Neoptera</taxon>
        <taxon>Endopterygota</taxon>
        <taxon>Diptera</taxon>
        <taxon>Brachycera</taxon>
        <taxon>Muscomorpha</taxon>
        <taxon>Hippoboscoidea</taxon>
        <taxon>Glossinidae</taxon>
        <taxon>Glossina</taxon>
    </lineage>
</organism>
<protein>
    <submittedName>
        <fullName evidence="2">Uncharacterized protein</fullName>
    </submittedName>
</protein>
<name>A0A1A9UIK9_GLOAU</name>
<dbReference type="EnsemblMetazoa" id="GAUT006069-RA">
    <property type="protein sequence ID" value="GAUT006069-PA"/>
    <property type="gene ID" value="GAUT006069"/>
</dbReference>
<dbReference type="VEuPathDB" id="VectorBase:GAUT006069"/>
<keyword evidence="3" id="KW-1185">Reference proteome</keyword>
<keyword evidence="1" id="KW-0472">Membrane</keyword>
<dbReference type="AlphaFoldDB" id="A0A1A9UIK9"/>
<evidence type="ECO:0000313" key="2">
    <source>
        <dbReference type="EnsemblMetazoa" id="GAUT006069-PA"/>
    </source>
</evidence>
<evidence type="ECO:0000256" key="1">
    <source>
        <dbReference type="SAM" id="Phobius"/>
    </source>
</evidence>
<accession>A0A1A9UIK9</accession>
<keyword evidence="1" id="KW-1133">Transmembrane helix</keyword>
<dbReference type="Proteomes" id="UP000078200">
    <property type="component" value="Unassembled WGS sequence"/>
</dbReference>